<evidence type="ECO:0000313" key="2">
    <source>
        <dbReference type="Proteomes" id="UP000299102"/>
    </source>
</evidence>
<organism evidence="1 2">
    <name type="scientific">Eumeta variegata</name>
    <name type="common">Bagworm moth</name>
    <name type="synonym">Eumeta japonica</name>
    <dbReference type="NCBI Taxonomy" id="151549"/>
    <lineage>
        <taxon>Eukaryota</taxon>
        <taxon>Metazoa</taxon>
        <taxon>Ecdysozoa</taxon>
        <taxon>Arthropoda</taxon>
        <taxon>Hexapoda</taxon>
        <taxon>Insecta</taxon>
        <taxon>Pterygota</taxon>
        <taxon>Neoptera</taxon>
        <taxon>Endopterygota</taxon>
        <taxon>Lepidoptera</taxon>
        <taxon>Glossata</taxon>
        <taxon>Ditrysia</taxon>
        <taxon>Tineoidea</taxon>
        <taxon>Psychidae</taxon>
        <taxon>Oiketicinae</taxon>
        <taxon>Eumeta</taxon>
    </lineage>
</organism>
<sequence length="317" mass="35499">MSHRTREPAECLASPLNLIGLRAENMACKCKLFIRNQTDNVSEHPVSQPRGDQSSHTQISWAVKLMVAVAETYASERLIRGSRASATCNSVSGPRQVPETPQFSALAMLSEVALCCVFLSPATPATRKMVFRGASEMLTTTKVSRRTHCRPCTSSPSVWRVTCYKRVHYNKLGPDTDLDLGIRLATRKNRPAVRKNMFADYENSLKSRLADMMSGFDYNVAAGKFKVLPLDGPSSWSACKLQFEAVMKARKTKNRLILHWRTYGPRSTARTGSVVRSLGLKTSRLSMINFYEWHVTDAFKIVDAFSIETLLDPDIKE</sequence>
<gene>
    <name evidence="1" type="ORF">EVAR_13189_1</name>
</gene>
<proteinExistence type="predicted"/>
<dbReference type="AlphaFoldDB" id="A0A4C1TS33"/>
<dbReference type="Proteomes" id="UP000299102">
    <property type="component" value="Unassembled WGS sequence"/>
</dbReference>
<evidence type="ECO:0000313" key="1">
    <source>
        <dbReference type="EMBL" id="GBP16803.1"/>
    </source>
</evidence>
<reference evidence="1 2" key="1">
    <citation type="journal article" date="2019" name="Commun. Biol.">
        <title>The bagworm genome reveals a unique fibroin gene that provides high tensile strength.</title>
        <authorList>
            <person name="Kono N."/>
            <person name="Nakamura H."/>
            <person name="Ohtoshi R."/>
            <person name="Tomita M."/>
            <person name="Numata K."/>
            <person name="Arakawa K."/>
        </authorList>
    </citation>
    <scope>NUCLEOTIDE SEQUENCE [LARGE SCALE GENOMIC DNA]</scope>
</reference>
<accession>A0A4C1TS33</accession>
<dbReference type="EMBL" id="BGZK01000082">
    <property type="protein sequence ID" value="GBP16803.1"/>
    <property type="molecule type" value="Genomic_DNA"/>
</dbReference>
<comment type="caution">
    <text evidence="1">The sequence shown here is derived from an EMBL/GenBank/DDBJ whole genome shotgun (WGS) entry which is preliminary data.</text>
</comment>
<name>A0A4C1TS33_EUMVA</name>
<protein>
    <submittedName>
        <fullName evidence="1">Uncharacterized protein</fullName>
    </submittedName>
</protein>
<keyword evidence="2" id="KW-1185">Reference proteome</keyword>